<dbReference type="SUPFAM" id="SSF69593">
    <property type="entry name" value="Glycerol-3-phosphate (1)-acyltransferase"/>
    <property type="match status" value="1"/>
</dbReference>
<evidence type="ECO:0000313" key="3">
    <source>
        <dbReference type="Proteomes" id="UP000182719"/>
    </source>
</evidence>
<dbReference type="SMART" id="SM00563">
    <property type="entry name" value="PlsC"/>
    <property type="match status" value="1"/>
</dbReference>
<dbReference type="Pfam" id="PF01553">
    <property type="entry name" value="Acyltransferase"/>
    <property type="match status" value="1"/>
</dbReference>
<gene>
    <name evidence="2" type="ORF">SAMN05444354_101418</name>
</gene>
<protein>
    <submittedName>
        <fullName evidence="2">1-acyl-sn-glycerol-3-phosphate acyltransferase</fullName>
    </submittedName>
</protein>
<evidence type="ECO:0000313" key="2">
    <source>
        <dbReference type="EMBL" id="SEK37791.1"/>
    </source>
</evidence>
<dbReference type="PANTHER" id="PTHR22753:SF14">
    <property type="entry name" value="MONOACYLGLYCEROL_DIACYLGLYCEROL O-ACYLTRANSFERASE"/>
    <property type="match status" value="1"/>
</dbReference>
<dbReference type="InterPro" id="IPR002123">
    <property type="entry name" value="Plipid/glycerol_acylTrfase"/>
</dbReference>
<dbReference type="EMBL" id="FOAP01000001">
    <property type="protein sequence ID" value="SEK37791.1"/>
    <property type="molecule type" value="Genomic_DNA"/>
</dbReference>
<keyword evidence="2" id="KW-0808">Transferase</keyword>
<dbReference type="OrthoDB" id="5241618at2"/>
<sequence length="268" mass="30056">MALDDSPEARVERLELPFNEFGVDPYGISKKHLAQAAHVLAFFYRHYFRVRCFGQEHVPARGRGMLVGNHSGGYAVDGAMVLTSMFLEMEPPRLAQGMAEKFLNRFPIASLWTSRTGQFTGLPEHARRLLEDDRLLMIFPEGYKGTAKLYSERYSLVDFGTGFMRLALQTRSPIIPFAFLGGGTAIPTIANLYKLGRLFGVPYVPVTPYGLALPLPAPLEIHYGAPLTFEGTGNEDDEIITGYVEQVKARIAELIEQGRVRRQERLFL</sequence>
<accession>A0A1H7GI74</accession>
<proteinExistence type="predicted"/>
<dbReference type="Proteomes" id="UP000182719">
    <property type="component" value="Unassembled WGS sequence"/>
</dbReference>
<dbReference type="CDD" id="cd07987">
    <property type="entry name" value="LPLAT_MGAT-like"/>
    <property type="match status" value="1"/>
</dbReference>
<dbReference type="GO" id="GO:0016746">
    <property type="term" value="F:acyltransferase activity"/>
    <property type="evidence" value="ECO:0007669"/>
    <property type="project" value="UniProtKB-KW"/>
</dbReference>
<keyword evidence="3" id="KW-1185">Reference proteome</keyword>
<dbReference type="GO" id="GO:0016020">
    <property type="term" value="C:membrane"/>
    <property type="evidence" value="ECO:0007669"/>
    <property type="project" value="TreeGrafter"/>
</dbReference>
<feature type="domain" description="Phospholipid/glycerol acyltransferase" evidence="1">
    <location>
        <begin position="64"/>
        <end position="182"/>
    </location>
</feature>
<keyword evidence="2" id="KW-0012">Acyltransferase</keyword>
<dbReference type="RefSeq" id="WP_075004678.1">
    <property type="nucleotide sequence ID" value="NZ_FOAP01000001.1"/>
</dbReference>
<evidence type="ECO:0000259" key="1">
    <source>
        <dbReference type="SMART" id="SM00563"/>
    </source>
</evidence>
<dbReference type="PANTHER" id="PTHR22753">
    <property type="entry name" value="TRANSMEMBRANE PROTEIN 68"/>
    <property type="match status" value="1"/>
</dbReference>
<dbReference type="AlphaFoldDB" id="A0A1H7GI74"/>
<organism evidence="2 3">
    <name type="scientific">Stigmatella aurantiaca</name>
    <dbReference type="NCBI Taxonomy" id="41"/>
    <lineage>
        <taxon>Bacteria</taxon>
        <taxon>Pseudomonadati</taxon>
        <taxon>Myxococcota</taxon>
        <taxon>Myxococcia</taxon>
        <taxon>Myxococcales</taxon>
        <taxon>Cystobacterineae</taxon>
        <taxon>Archangiaceae</taxon>
        <taxon>Stigmatella</taxon>
    </lineage>
</organism>
<name>A0A1H7GI74_STIAU</name>
<reference evidence="3" key="1">
    <citation type="submission" date="2016-10" db="EMBL/GenBank/DDBJ databases">
        <authorList>
            <person name="Varghese N."/>
            <person name="Submissions S."/>
        </authorList>
    </citation>
    <scope>NUCLEOTIDE SEQUENCE [LARGE SCALE GENOMIC DNA]</scope>
    <source>
        <strain evidence="3">DSM 17044</strain>
    </source>
</reference>